<evidence type="ECO:0000313" key="2">
    <source>
        <dbReference type="Proteomes" id="UP001062846"/>
    </source>
</evidence>
<name>A0ACC0PRH7_RHOML</name>
<protein>
    <submittedName>
        <fullName evidence="1">Uncharacterized protein</fullName>
    </submittedName>
</protein>
<evidence type="ECO:0000313" key="1">
    <source>
        <dbReference type="EMBL" id="KAI8567734.1"/>
    </source>
</evidence>
<sequence length="106" mass="11827">MVLCSGVSSTVLCISKPSDHVSNGLNLISVMNGSRSLITEIRSELSDTRSNDSKVRNTVLCTLLYNTNPKSEKKHVRGDHMARKSRYVHPSTWQLWSRCCSACVWG</sequence>
<gene>
    <name evidence="1" type="ORF">RHMOL_Rhmol02G0144500</name>
</gene>
<accession>A0ACC0PRH7</accession>
<dbReference type="Proteomes" id="UP001062846">
    <property type="component" value="Chromosome 2"/>
</dbReference>
<keyword evidence="2" id="KW-1185">Reference proteome</keyword>
<reference evidence="1" key="1">
    <citation type="submission" date="2022-02" db="EMBL/GenBank/DDBJ databases">
        <title>Plant Genome Project.</title>
        <authorList>
            <person name="Zhang R.-G."/>
        </authorList>
    </citation>
    <scope>NUCLEOTIDE SEQUENCE</scope>
    <source>
        <strain evidence="1">AT1</strain>
    </source>
</reference>
<proteinExistence type="predicted"/>
<comment type="caution">
    <text evidence="1">The sequence shown here is derived from an EMBL/GenBank/DDBJ whole genome shotgun (WGS) entry which is preliminary data.</text>
</comment>
<organism evidence="1 2">
    <name type="scientific">Rhododendron molle</name>
    <name type="common">Chinese azalea</name>
    <name type="synonym">Azalea mollis</name>
    <dbReference type="NCBI Taxonomy" id="49168"/>
    <lineage>
        <taxon>Eukaryota</taxon>
        <taxon>Viridiplantae</taxon>
        <taxon>Streptophyta</taxon>
        <taxon>Embryophyta</taxon>
        <taxon>Tracheophyta</taxon>
        <taxon>Spermatophyta</taxon>
        <taxon>Magnoliopsida</taxon>
        <taxon>eudicotyledons</taxon>
        <taxon>Gunneridae</taxon>
        <taxon>Pentapetalae</taxon>
        <taxon>asterids</taxon>
        <taxon>Ericales</taxon>
        <taxon>Ericaceae</taxon>
        <taxon>Ericoideae</taxon>
        <taxon>Rhodoreae</taxon>
        <taxon>Rhododendron</taxon>
    </lineage>
</organism>
<dbReference type="EMBL" id="CM046389">
    <property type="protein sequence ID" value="KAI8567734.1"/>
    <property type="molecule type" value="Genomic_DNA"/>
</dbReference>